<dbReference type="Pfam" id="PF19327">
    <property type="entry name" value="Ap4A_phos_N"/>
    <property type="match status" value="1"/>
</dbReference>
<dbReference type="STRING" id="1071383.J7RMB2"/>
<evidence type="ECO:0000256" key="10">
    <source>
        <dbReference type="ARBA" id="ARBA00023242"/>
    </source>
</evidence>
<comment type="catalytic activity">
    <reaction evidence="12">
        <text>sulfate + ADP + H(+) = adenosine 5'-phosphosulfate + phosphate</text>
        <dbReference type="Rhea" id="RHEA:16529"/>
        <dbReference type="ChEBI" id="CHEBI:15378"/>
        <dbReference type="ChEBI" id="CHEBI:16189"/>
        <dbReference type="ChEBI" id="CHEBI:43474"/>
        <dbReference type="ChEBI" id="CHEBI:58243"/>
        <dbReference type="ChEBI" id="CHEBI:456216"/>
        <dbReference type="EC" id="2.7.7.5"/>
    </reaction>
</comment>
<evidence type="ECO:0000256" key="3">
    <source>
        <dbReference type="ARBA" id="ARBA00004496"/>
    </source>
</evidence>
<feature type="binding site" evidence="15">
    <location>
        <position position="141"/>
    </location>
    <ligand>
        <name>substrate</name>
    </ligand>
</feature>
<evidence type="ECO:0000256" key="8">
    <source>
        <dbReference type="ARBA" id="ARBA00022801"/>
    </source>
</evidence>
<keyword evidence="20" id="KW-1185">Reference proteome</keyword>
<evidence type="ECO:0000256" key="12">
    <source>
        <dbReference type="ARBA" id="ARBA00050541"/>
    </source>
</evidence>
<dbReference type="RefSeq" id="XP_022464929.1">
    <property type="nucleotide sequence ID" value="XM_022608432.1"/>
</dbReference>
<keyword evidence="7" id="KW-0547">Nucleotide-binding</keyword>
<feature type="binding site" evidence="15">
    <location>
        <position position="280"/>
    </location>
    <ligand>
        <name>substrate</name>
    </ligand>
</feature>
<evidence type="ECO:0000313" key="19">
    <source>
        <dbReference type="EMBL" id="CCK70683.1"/>
    </source>
</evidence>
<dbReference type="SUPFAM" id="SSF54197">
    <property type="entry name" value="HIT-like"/>
    <property type="match status" value="1"/>
</dbReference>
<feature type="binding site" evidence="15">
    <location>
        <begin position="273"/>
        <end position="275"/>
    </location>
    <ligand>
        <name>substrate</name>
    </ligand>
</feature>
<feature type="binding site" evidence="15">
    <location>
        <position position="156"/>
    </location>
    <ligand>
        <name>substrate</name>
    </ligand>
</feature>
<comment type="cofactor">
    <cofactor evidence="1">
        <name>a divalent metal cation</name>
        <dbReference type="ChEBI" id="CHEBI:60240"/>
    </cofactor>
</comment>
<dbReference type="Proteomes" id="UP000006310">
    <property type="component" value="Chromosome 6"/>
</dbReference>
<comment type="subunit">
    <text evidence="4">Monomer.</text>
</comment>
<dbReference type="GO" id="GO:0003877">
    <property type="term" value="F:ATP:ADP adenylyltransferase activity"/>
    <property type="evidence" value="ECO:0007669"/>
    <property type="project" value="UniProtKB-EC"/>
</dbReference>
<feature type="binding site" evidence="15">
    <location>
        <begin position="89"/>
        <end position="90"/>
    </location>
    <ligand>
        <name>substrate</name>
    </ligand>
</feature>
<keyword evidence="10" id="KW-0539">Nucleus</keyword>
<comment type="catalytic activity">
    <reaction evidence="11">
        <text>ADP + ATP + H(+) = P(1),P(4)-bis(5'-adenosyl) tetraphosphate + phosphate</text>
        <dbReference type="Rhea" id="RHEA:16577"/>
        <dbReference type="ChEBI" id="CHEBI:15378"/>
        <dbReference type="ChEBI" id="CHEBI:30616"/>
        <dbReference type="ChEBI" id="CHEBI:43474"/>
        <dbReference type="ChEBI" id="CHEBI:58141"/>
        <dbReference type="ChEBI" id="CHEBI:456216"/>
        <dbReference type="EC" id="2.7.7.53"/>
    </reaction>
</comment>
<evidence type="ECO:0000313" key="20">
    <source>
        <dbReference type="Proteomes" id="UP000006310"/>
    </source>
</evidence>
<comment type="similarity">
    <text evidence="13">Belongs to the ATP adenylyltransferase family.</text>
</comment>
<protein>
    <submittedName>
        <fullName evidence="19">Uncharacterized protein</fullName>
    </submittedName>
</protein>
<name>J7RMB2_HUIN7</name>
<feature type="binding site" evidence="15">
    <location>
        <begin position="147"/>
        <end position="150"/>
    </location>
    <ligand>
        <name>substrate</name>
    </ligand>
</feature>
<dbReference type="KEGG" id="kng:KNAG_0F00110"/>
<evidence type="ECO:0000256" key="6">
    <source>
        <dbReference type="ARBA" id="ARBA00022679"/>
    </source>
</evidence>
<dbReference type="PANTHER" id="PTHR38420">
    <property type="entry name" value="AP-4-A PHOSPHORYLASE II"/>
    <property type="match status" value="1"/>
</dbReference>
<evidence type="ECO:0000259" key="17">
    <source>
        <dbReference type="Pfam" id="PF09830"/>
    </source>
</evidence>
<dbReference type="PANTHER" id="PTHR38420:SF1">
    <property type="entry name" value="PUTATIVE (AFU_ORTHOLOGUE AFUA_5G14690)-RELATED"/>
    <property type="match status" value="1"/>
</dbReference>
<keyword evidence="6" id="KW-0808">Transferase</keyword>
<dbReference type="OMA" id="DPFENPP"/>
<dbReference type="InterPro" id="IPR019200">
    <property type="entry name" value="ATP_adenylylTrfase_C"/>
</dbReference>
<dbReference type="GO" id="GO:0009164">
    <property type="term" value="P:nucleoside catabolic process"/>
    <property type="evidence" value="ECO:0007669"/>
    <property type="project" value="EnsemblFungi"/>
</dbReference>
<dbReference type="GeneID" id="34526398"/>
<dbReference type="InterPro" id="IPR009163">
    <property type="entry name" value="Ap4A_phos1/2"/>
</dbReference>
<sequence length="321" mass="35915">MIAENLKQLIHEKYEGAVANGDLQLTESSVKKAKDKKSGVQYLVTCAPSLSEKPKGADQSGGDPFADPAPELVVSKDLNGDGEYQLLLNKFPVVPEHVLLATNEFKDQDSALTPAELLMAYKYICTLDDEDEDVRNLVFYNCGPLSGSSQRHKHLQSFVLPANFTPFQDNLCNGKEHFLPNLQNEPLQDEKVSFAHFVLPLPEQEQDVDEDLLAMCYISLLQRTLTFFQDWLNEKPDLVKSYNVLLTKRWICLVPRSKEASTTKEDGVALSINATGYAGMILAKDNETFQKLVTDPELMDKALFECGFPSTAGQKPSEYHY</sequence>
<keyword evidence="9" id="KW-0067">ATP-binding</keyword>
<keyword evidence="8" id="KW-0378">Hydrolase</keyword>
<feature type="binding site" evidence="15">
    <location>
        <position position="284"/>
    </location>
    <ligand>
        <name>substrate</name>
    </ligand>
</feature>
<dbReference type="GO" id="GO:0005737">
    <property type="term" value="C:cytoplasm"/>
    <property type="evidence" value="ECO:0007669"/>
    <property type="project" value="UniProtKB-SubCell"/>
</dbReference>
<evidence type="ECO:0000256" key="5">
    <source>
        <dbReference type="ARBA" id="ARBA00022490"/>
    </source>
</evidence>
<evidence type="ECO:0000256" key="16">
    <source>
        <dbReference type="SAM" id="MobiDB-lite"/>
    </source>
</evidence>
<evidence type="ECO:0000256" key="1">
    <source>
        <dbReference type="ARBA" id="ARBA00001968"/>
    </source>
</evidence>
<reference evidence="20" key="2">
    <citation type="submission" date="2012-08" db="EMBL/GenBank/DDBJ databases">
        <title>Genome sequence of Kazachstania naganishii.</title>
        <authorList>
            <person name="Gordon J.L."/>
            <person name="Armisen D."/>
            <person name="Proux-Wera E."/>
            <person name="OhEigeartaigh S.S."/>
            <person name="Byrne K.P."/>
            <person name="Wolfe K.H."/>
        </authorList>
    </citation>
    <scope>NUCLEOTIDE SEQUENCE [LARGE SCALE GENOMIC DNA]</scope>
    <source>
        <strain evidence="20">ATCC MYA-139 / BCRC 22969 / CBS 8797 / CCRC 22969 / KCTC 17520 / NBRC 10181 / NCYC 3082</strain>
    </source>
</reference>
<evidence type="ECO:0000256" key="9">
    <source>
        <dbReference type="ARBA" id="ARBA00022840"/>
    </source>
</evidence>
<keyword evidence="5" id="KW-0963">Cytoplasm</keyword>
<dbReference type="InterPro" id="IPR036265">
    <property type="entry name" value="HIT-like_sf"/>
</dbReference>
<dbReference type="GO" id="GO:0005524">
    <property type="term" value="F:ATP binding"/>
    <property type="evidence" value="ECO:0007669"/>
    <property type="project" value="UniProtKB-KW"/>
</dbReference>
<evidence type="ECO:0000256" key="7">
    <source>
        <dbReference type="ARBA" id="ARBA00022741"/>
    </source>
</evidence>
<dbReference type="AlphaFoldDB" id="J7RMB2"/>
<dbReference type="GO" id="GO:0004780">
    <property type="term" value="F:sulfate adenylyltransferase (ADP) activity"/>
    <property type="evidence" value="ECO:0007669"/>
    <property type="project" value="UniProtKB-EC"/>
</dbReference>
<dbReference type="HOGENOM" id="CLU_049915_1_0_1"/>
<comment type="subcellular location">
    <subcellularLocation>
        <location evidence="3">Cytoplasm</location>
    </subcellularLocation>
    <subcellularLocation>
        <location evidence="2">Nucleus</location>
    </subcellularLocation>
</comment>
<reference evidence="19 20" key="1">
    <citation type="journal article" date="2011" name="Proc. Natl. Acad. Sci. U.S.A.">
        <title>Evolutionary erosion of yeast sex chromosomes by mating-type switching accidents.</title>
        <authorList>
            <person name="Gordon J.L."/>
            <person name="Armisen D."/>
            <person name="Proux-Wera E."/>
            <person name="Oheigeartaigh S.S."/>
            <person name="Byrne K.P."/>
            <person name="Wolfe K.H."/>
        </authorList>
    </citation>
    <scope>NUCLEOTIDE SEQUENCE [LARGE SCALE GENOMIC DNA]</scope>
    <source>
        <strain evidence="20">ATCC MYA-139 / BCRC 22969 / CBS 8797 / CCRC 22969 / KCTC 17520 / NBRC 10181 / NCYC 3082</strain>
    </source>
</reference>
<feature type="domain" description="Ap4A phosphorylase 1/2 N-terminal" evidence="18">
    <location>
        <begin position="4"/>
        <end position="162"/>
    </location>
</feature>
<gene>
    <name evidence="19" type="primary">KNAG0F00110</name>
    <name evidence="19" type="ordered locus">KNAG_0F00110</name>
</gene>
<evidence type="ECO:0000256" key="2">
    <source>
        <dbReference type="ARBA" id="ARBA00004123"/>
    </source>
</evidence>
<dbReference type="GO" id="GO:0009117">
    <property type="term" value="P:nucleotide metabolic process"/>
    <property type="evidence" value="ECO:0007669"/>
    <property type="project" value="InterPro"/>
</dbReference>
<feature type="active site" description="Nucleophile" evidence="14">
    <location>
        <position position="154"/>
    </location>
</feature>
<dbReference type="PIRSF" id="PIRSF000846">
    <property type="entry name" value="ATP_adenylyltr"/>
    <property type="match status" value="1"/>
</dbReference>
<dbReference type="GO" id="GO:0005634">
    <property type="term" value="C:nucleus"/>
    <property type="evidence" value="ECO:0007669"/>
    <property type="project" value="UniProtKB-SubCell"/>
</dbReference>
<dbReference type="OrthoDB" id="10267950at2759"/>
<dbReference type="FunFam" id="3.30.428.70:FF:000001">
    <property type="entry name" value="APA1p AP4A phosphorylase"/>
    <property type="match status" value="1"/>
</dbReference>
<evidence type="ECO:0000256" key="15">
    <source>
        <dbReference type="PIRSR" id="PIRSR000846-2"/>
    </source>
</evidence>
<dbReference type="GO" id="GO:0008796">
    <property type="term" value="F:bis(5'-nucleosyl)-tetraphosphatase activity"/>
    <property type="evidence" value="ECO:0007669"/>
    <property type="project" value="EnsemblFungi"/>
</dbReference>
<organism evidence="19 20">
    <name type="scientific">Huiozyma naganishii (strain ATCC MYA-139 / BCRC 22969 / CBS 8797 / KCTC 17520 / NBRC 10181 / NCYC 3082 / Yp74L-3)</name>
    <name type="common">Yeast</name>
    <name type="synonym">Kazachstania naganishii</name>
    <dbReference type="NCBI Taxonomy" id="1071383"/>
    <lineage>
        <taxon>Eukaryota</taxon>
        <taxon>Fungi</taxon>
        <taxon>Dikarya</taxon>
        <taxon>Ascomycota</taxon>
        <taxon>Saccharomycotina</taxon>
        <taxon>Saccharomycetes</taxon>
        <taxon>Saccharomycetales</taxon>
        <taxon>Saccharomycetaceae</taxon>
        <taxon>Huiozyma</taxon>
    </lineage>
</organism>
<dbReference type="EMBL" id="HE978319">
    <property type="protein sequence ID" value="CCK70683.1"/>
    <property type="molecule type" value="Genomic_DNA"/>
</dbReference>
<dbReference type="InterPro" id="IPR043171">
    <property type="entry name" value="Ap4A_phos1/2-like"/>
</dbReference>
<feature type="binding site" evidence="15">
    <location>
        <position position="53"/>
    </location>
    <ligand>
        <name>substrate</name>
    </ligand>
</feature>
<dbReference type="Gene3D" id="3.30.428.70">
    <property type="match status" value="1"/>
</dbReference>
<accession>J7RMB2</accession>
<evidence type="ECO:0000256" key="13">
    <source>
        <dbReference type="ARBA" id="ARBA00061129"/>
    </source>
</evidence>
<dbReference type="Pfam" id="PF09830">
    <property type="entry name" value="ATP_transf"/>
    <property type="match status" value="1"/>
</dbReference>
<feature type="domain" description="ATP adenylyltransferase C-terminal" evidence="17">
    <location>
        <begin position="191"/>
        <end position="309"/>
    </location>
</feature>
<evidence type="ECO:0000256" key="11">
    <source>
        <dbReference type="ARBA" id="ARBA00050267"/>
    </source>
</evidence>
<evidence type="ECO:0000256" key="14">
    <source>
        <dbReference type="PIRSR" id="PIRSR000846-1"/>
    </source>
</evidence>
<feature type="region of interest" description="Disordered" evidence="16">
    <location>
        <begin position="51"/>
        <end position="70"/>
    </location>
</feature>
<proteinExistence type="inferred from homology"/>
<evidence type="ECO:0000256" key="4">
    <source>
        <dbReference type="ARBA" id="ARBA00011245"/>
    </source>
</evidence>
<evidence type="ECO:0000259" key="18">
    <source>
        <dbReference type="Pfam" id="PF19327"/>
    </source>
</evidence>
<dbReference type="InterPro" id="IPR045759">
    <property type="entry name" value="Ap4A_phos1/2_N"/>
</dbReference>
<dbReference type="eggNOG" id="ENOG502QRAQ">
    <property type="taxonomic scope" value="Eukaryota"/>
</dbReference>